<dbReference type="RefSeq" id="WP_008189571.1">
    <property type="nucleotide sequence ID" value="NZ_CM011002.1"/>
</dbReference>
<accession>A0A5E8GWQ7</accession>
<dbReference type="Proteomes" id="UP000004703">
    <property type="component" value="Chromosome"/>
</dbReference>
<proteinExistence type="predicted"/>
<comment type="caution">
    <text evidence="1">The sequence shown here is derived from an EMBL/GenBank/DDBJ whole genome shotgun (WGS) entry which is preliminary data.</text>
</comment>
<dbReference type="AlphaFoldDB" id="A0A5E8GWQ7"/>
<sequence length="201" mass="22790">MRNGLGKDFVVRENVDIIERGGADETAQYLLRLWQTELGKMPNNRALNALSPFLVVFEDFCYDGDTPDILFHGGQTLFAKHFPEAEEEVDLTPKSLLGTLYRQKVSQGYQDALQGEPVFETVGTGNLLGAHKPEIIYDRLILRFDKKIGSYLVSYSIKRDVRWLSAKEDPEDFQKNSPHTSDFHLSSKVDSSRLFRSDATA</sequence>
<evidence type="ECO:0000313" key="1">
    <source>
        <dbReference type="EMBL" id="EEE43407.1"/>
    </source>
</evidence>
<name>A0A5E8GWQ7_ROSAD</name>
<dbReference type="EMBL" id="ACCU02000003">
    <property type="protein sequence ID" value="EEE43407.1"/>
    <property type="molecule type" value="Genomic_DNA"/>
</dbReference>
<organism evidence="1 2">
    <name type="scientific">Roseibium alexandrii (strain DSM 17067 / NCIMB 14079 / DFL-11)</name>
    <name type="common">Labrenzia alexandrii</name>
    <dbReference type="NCBI Taxonomy" id="244592"/>
    <lineage>
        <taxon>Bacteria</taxon>
        <taxon>Pseudomonadati</taxon>
        <taxon>Pseudomonadota</taxon>
        <taxon>Alphaproteobacteria</taxon>
        <taxon>Hyphomicrobiales</taxon>
        <taxon>Stappiaceae</taxon>
        <taxon>Roseibium</taxon>
    </lineage>
</organism>
<reference evidence="1 2" key="2">
    <citation type="submission" date="2013-04" db="EMBL/GenBank/DDBJ databases">
        <authorList>
            <person name="Fiebig A."/>
            <person name="Pradella S."/>
            <person name="Wagner-Doebler I."/>
        </authorList>
    </citation>
    <scope>NUCLEOTIDE SEQUENCE [LARGE SCALE GENOMIC DNA]</scope>
    <source>
        <strain evidence="2">DSM 17067 / NCIMB 14079 / DFL-11</strain>
    </source>
</reference>
<gene>
    <name evidence="1" type="ORF">SADFL11_693</name>
</gene>
<protein>
    <submittedName>
        <fullName evidence="1">Uncharacterized protein</fullName>
    </submittedName>
</protein>
<evidence type="ECO:0000313" key="2">
    <source>
        <dbReference type="Proteomes" id="UP000004703"/>
    </source>
</evidence>
<reference evidence="1 2" key="1">
    <citation type="submission" date="2008-01" db="EMBL/GenBank/DDBJ databases">
        <authorList>
            <person name="Wagner-Dobler I."/>
            <person name="Ferriera S."/>
            <person name="Johnson J."/>
            <person name="Kravitz S."/>
            <person name="Beeson K."/>
            <person name="Sutton G."/>
            <person name="Rogers Y.-H."/>
            <person name="Friedman R."/>
            <person name="Frazier M."/>
            <person name="Venter J.C."/>
        </authorList>
    </citation>
    <scope>NUCLEOTIDE SEQUENCE [LARGE SCALE GENOMIC DNA]</scope>
    <source>
        <strain evidence="2">DSM 17067 / NCIMB 14079 / DFL-11</strain>
    </source>
</reference>